<dbReference type="Proteomes" id="UP000294697">
    <property type="component" value="Unassembled WGS sequence"/>
</dbReference>
<protein>
    <submittedName>
        <fullName evidence="1">Uncharacterized protein</fullName>
    </submittedName>
</protein>
<organism evidence="1 2">
    <name type="scientific">Halanaerobium saccharolyticum</name>
    <dbReference type="NCBI Taxonomy" id="43595"/>
    <lineage>
        <taxon>Bacteria</taxon>
        <taxon>Bacillati</taxon>
        <taxon>Bacillota</taxon>
        <taxon>Clostridia</taxon>
        <taxon>Halanaerobiales</taxon>
        <taxon>Halanaerobiaceae</taxon>
        <taxon>Halanaerobium</taxon>
    </lineage>
</organism>
<proteinExistence type="predicted"/>
<dbReference type="AlphaFoldDB" id="A0A4R7YKB3"/>
<sequence length="188" mass="22762">MFLPEKDQQNFEEKAIFKENSYCEMYSIKQLSSMQIDEFMTDFMIRKVMGEKYLMKKTATVMRRFTKWLKNNNYMDNIDEIISNIVDLDEIFLDKVIYPYSNSNDEEINLIKIKSGHNFKFIEKVLWQRYCYEMKKGYWEYDVDVCLNCNNENLLFKEIPDTEYREKIVCQNCGYEMVIGPEGLKKYN</sequence>
<name>A0A4R7YKB3_9FIRM</name>
<accession>A0A4R7YKB3</accession>
<evidence type="ECO:0000313" key="2">
    <source>
        <dbReference type="Proteomes" id="UP000294697"/>
    </source>
</evidence>
<dbReference type="EMBL" id="SODA01000039">
    <property type="protein sequence ID" value="TDV97956.1"/>
    <property type="molecule type" value="Genomic_DNA"/>
</dbReference>
<evidence type="ECO:0000313" key="1">
    <source>
        <dbReference type="EMBL" id="TDV97956.1"/>
    </source>
</evidence>
<comment type="caution">
    <text evidence="1">The sequence shown here is derived from an EMBL/GenBank/DDBJ whole genome shotgun (WGS) entry which is preliminary data.</text>
</comment>
<reference evidence="1 2" key="1">
    <citation type="submission" date="2019-03" db="EMBL/GenBank/DDBJ databases">
        <title>Subsurface microbial communities from deep shales in Ohio and West Virginia, USA.</title>
        <authorList>
            <person name="Wrighton K."/>
        </authorList>
    </citation>
    <scope>NUCLEOTIDE SEQUENCE [LARGE SCALE GENOMIC DNA]</scope>
    <source>
        <strain evidence="1 2">MSL9.2</strain>
    </source>
</reference>
<gene>
    <name evidence="1" type="ORF">C8C77_13919</name>
</gene>